<evidence type="ECO:0000256" key="8">
    <source>
        <dbReference type="RuleBase" id="RU364068"/>
    </source>
</evidence>
<evidence type="ECO:0000313" key="9">
    <source>
        <dbReference type="EMBL" id="GAU08462.1"/>
    </source>
</evidence>
<comment type="cofactor">
    <cofactor evidence="2 7 8">
        <name>Mg(2+)</name>
        <dbReference type="ChEBI" id="CHEBI:18420"/>
    </cofactor>
</comment>
<evidence type="ECO:0000256" key="4">
    <source>
        <dbReference type="ARBA" id="ARBA00022723"/>
    </source>
</evidence>
<dbReference type="PROSITE" id="PS00629">
    <property type="entry name" value="IMP_1"/>
    <property type="match status" value="1"/>
</dbReference>
<proteinExistence type="inferred from homology"/>
<dbReference type="PROSITE" id="PS00630">
    <property type="entry name" value="IMP_2"/>
    <property type="match status" value="1"/>
</dbReference>
<evidence type="ECO:0000256" key="5">
    <source>
        <dbReference type="ARBA" id="ARBA00022801"/>
    </source>
</evidence>
<dbReference type="PANTHER" id="PTHR20854:SF4">
    <property type="entry name" value="INOSITOL-1-MONOPHOSPHATASE-RELATED"/>
    <property type="match status" value="1"/>
</dbReference>
<dbReference type="Proteomes" id="UP000095200">
    <property type="component" value="Unassembled WGS sequence"/>
</dbReference>
<dbReference type="STRING" id="1592317.DPF_1172"/>
<feature type="binding site" evidence="7">
    <location>
        <position position="66"/>
    </location>
    <ligand>
        <name>Mg(2+)</name>
        <dbReference type="ChEBI" id="CHEBI:18420"/>
        <label>1</label>
        <note>catalytic</note>
    </ligand>
</feature>
<feature type="binding site" evidence="7">
    <location>
        <position position="85"/>
    </location>
    <ligand>
        <name>Mg(2+)</name>
        <dbReference type="ChEBI" id="CHEBI:18420"/>
        <label>1</label>
        <note>catalytic</note>
    </ligand>
</feature>
<gene>
    <name evidence="9" type="ORF">DPF_1172</name>
</gene>
<evidence type="ECO:0000313" key="10">
    <source>
        <dbReference type="Proteomes" id="UP000095200"/>
    </source>
</evidence>
<feature type="binding site" evidence="7">
    <location>
        <position position="82"/>
    </location>
    <ligand>
        <name>Mg(2+)</name>
        <dbReference type="ChEBI" id="CHEBI:18420"/>
        <label>1</label>
        <note>catalytic</note>
    </ligand>
</feature>
<keyword evidence="6 7" id="KW-0460">Magnesium</keyword>
<dbReference type="GO" id="GO:0007165">
    <property type="term" value="P:signal transduction"/>
    <property type="evidence" value="ECO:0007669"/>
    <property type="project" value="TreeGrafter"/>
</dbReference>
<keyword evidence="10" id="KW-1185">Reference proteome</keyword>
<dbReference type="GO" id="GO:0008934">
    <property type="term" value="F:inositol monophosphate 1-phosphatase activity"/>
    <property type="evidence" value="ECO:0007669"/>
    <property type="project" value="InterPro"/>
</dbReference>
<dbReference type="Gene3D" id="3.40.190.80">
    <property type="match status" value="1"/>
</dbReference>
<evidence type="ECO:0000256" key="6">
    <source>
        <dbReference type="ARBA" id="ARBA00022842"/>
    </source>
</evidence>
<name>A0A194AEF3_9BACT</name>
<dbReference type="AlphaFoldDB" id="A0A194AEF3"/>
<dbReference type="EC" id="3.1.3.25" evidence="8"/>
<accession>A0A194AEF3</accession>
<dbReference type="SUPFAM" id="SSF56655">
    <property type="entry name" value="Carbohydrate phosphatase"/>
    <property type="match status" value="1"/>
</dbReference>
<evidence type="ECO:0000256" key="2">
    <source>
        <dbReference type="ARBA" id="ARBA00001946"/>
    </source>
</evidence>
<dbReference type="GO" id="GO:0006020">
    <property type="term" value="P:inositol metabolic process"/>
    <property type="evidence" value="ECO:0007669"/>
    <property type="project" value="TreeGrafter"/>
</dbReference>
<dbReference type="FunFam" id="3.30.540.10:FF:000004">
    <property type="entry name" value="Inositol-1-monophosphatase"/>
    <property type="match status" value="1"/>
</dbReference>
<comment type="similarity">
    <text evidence="3 8">Belongs to the inositol monophosphatase superfamily.</text>
</comment>
<evidence type="ECO:0000256" key="1">
    <source>
        <dbReference type="ARBA" id="ARBA00001033"/>
    </source>
</evidence>
<dbReference type="RefSeq" id="WP_069858014.1">
    <property type="nucleotide sequence ID" value="NZ_BDFE01000015.1"/>
</dbReference>
<dbReference type="GO" id="GO:0046872">
    <property type="term" value="F:metal ion binding"/>
    <property type="evidence" value="ECO:0007669"/>
    <property type="project" value="UniProtKB-KW"/>
</dbReference>
<organism evidence="9 10">
    <name type="scientific">Desulfoplanes formicivorans</name>
    <dbReference type="NCBI Taxonomy" id="1592317"/>
    <lineage>
        <taxon>Bacteria</taxon>
        <taxon>Pseudomonadati</taxon>
        <taxon>Thermodesulfobacteriota</taxon>
        <taxon>Desulfovibrionia</taxon>
        <taxon>Desulfovibrionales</taxon>
        <taxon>Desulfoplanaceae</taxon>
        <taxon>Desulfoplanes</taxon>
    </lineage>
</organism>
<dbReference type="OrthoDB" id="9785695at2"/>
<dbReference type="Pfam" id="PF00459">
    <property type="entry name" value="Inositol_P"/>
    <property type="match status" value="1"/>
</dbReference>
<evidence type="ECO:0000256" key="3">
    <source>
        <dbReference type="ARBA" id="ARBA00009759"/>
    </source>
</evidence>
<dbReference type="InterPro" id="IPR020550">
    <property type="entry name" value="Inositol_monophosphatase_CS"/>
</dbReference>
<dbReference type="CDD" id="cd01639">
    <property type="entry name" value="IMPase"/>
    <property type="match status" value="1"/>
</dbReference>
<keyword evidence="4 7" id="KW-0479">Metal-binding</keyword>
<feature type="binding site" evidence="7">
    <location>
        <position position="84"/>
    </location>
    <ligand>
        <name>Mg(2+)</name>
        <dbReference type="ChEBI" id="CHEBI:18420"/>
        <label>1</label>
        <note>catalytic</note>
    </ligand>
</feature>
<dbReference type="PRINTS" id="PR01959">
    <property type="entry name" value="SBIMPHPHTASE"/>
</dbReference>
<sequence>MYAKVMEHVINAAHEAGARIKKDWSRPKDVSHKGRIDLVTTTDVQVENLLVSRLGAIIPGSTFWSEETHASSGLHTSTWIIDPIDGTTNFVHQIPFVATSIALWEQGEPVLGVVNLPVMGELFHAIKGQGAFCNGKPIRVSQTEELSASVIATGFPYDIDQEIDPVLQSLRHVLVNAQGVRRAGAAAVDLAYTACGRVDGFYEIGLKPWDTAAGMLLVTEAGGRVSRFDARKPYHLGDRDILASNGHIHQALGACINHA</sequence>
<dbReference type="Gene3D" id="3.30.540.10">
    <property type="entry name" value="Fructose-1,6-Bisphosphatase, subunit A, domain 1"/>
    <property type="match status" value="1"/>
</dbReference>
<dbReference type="InterPro" id="IPR020583">
    <property type="entry name" value="Inositol_monoP_metal-BS"/>
</dbReference>
<comment type="caution">
    <text evidence="9">The sequence shown here is derived from an EMBL/GenBank/DDBJ whole genome shotgun (WGS) entry which is preliminary data.</text>
</comment>
<dbReference type="InterPro" id="IPR022337">
    <property type="entry name" value="Inositol_monophosphatase_SuhB"/>
</dbReference>
<dbReference type="InterPro" id="IPR033942">
    <property type="entry name" value="IMPase"/>
</dbReference>
<dbReference type="EMBL" id="BDFE01000015">
    <property type="protein sequence ID" value="GAU08462.1"/>
    <property type="molecule type" value="Genomic_DNA"/>
</dbReference>
<comment type="catalytic activity">
    <reaction evidence="1 8">
        <text>a myo-inositol phosphate + H2O = myo-inositol + phosphate</text>
        <dbReference type="Rhea" id="RHEA:24056"/>
        <dbReference type="ChEBI" id="CHEBI:15377"/>
        <dbReference type="ChEBI" id="CHEBI:17268"/>
        <dbReference type="ChEBI" id="CHEBI:43474"/>
        <dbReference type="ChEBI" id="CHEBI:84139"/>
        <dbReference type="EC" id="3.1.3.25"/>
    </reaction>
</comment>
<protein>
    <recommendedName>
        <fullName evidence="8">Inositol-1-monophosphatase</fullName>
        <ecNumber evidence="8">3.1.3.25</ecNumber>
    </recommendedName>
</protein>
<evidence type="ECO:0000256" key="7">
    <source>
        <dbReference type="PIRSR" id="PIRSR600760-2"/>
    </source>
</evidence>
<dbReference type="InterPro" id="IPR000760">
    <property type="entry name" value="Inositol_monophosphatase-like"/>
</dbReference>
<feature type="binding site" evidence="7">
    <location>
        <position position="210"/>
    </location>
    <ligand>
        <name>Mg(2+)</name>
        <dbReference type="ChEBI" id="CHEBI:18420"/>
        <label>1</label>
        <note>catalytic</note>
    </ligand>
</feature>
<dbReference type="PRINTS" id="PR00377">
    <property type="entry name" value="IMPHPHTASES"/>
</dbReference>
<reference evidence="10" key="1">
    <citation type="submission" date="2016-06" db="EMBL/GenBank/DDBJ databases">
        <title>Draft genome sequence of Desulfoplanes formicivorans strain Pf12B.</title>
        <authorList>
            <person name="Watanabe M."/>
            <person name="Kojima H."/>
            <person name="Fukui M."/>
        </authorList>
    </citation>
    <scope>NUCLEOTIDE SEQUENCE [LARGE SCALE GENOMIC DNA]</scope>
    <source>
        <strain evidence="10">Pf12B</strain>
    </source>
</reference>
<dbReference type="GO" id="GO:0046854">
    <property type="term" value="P:phosphatidylinositol phosphate biosynthetic process"/>
    <property type="evidence" value="ECO:0007669"/>
    <property type="project" value="InterPro"/>
</dbReference>
<dbReference type="PANTHER" id="PTHR20854">
    <property type="entry name" value="INOSITOL MONOPHOSPHATASE"/>
    <property type="match status" value="1"/>
</dbReference>
<keyword evidence="5 8" id="KW-0378">Hydrolase</keyword>